<feature type="region of interest" description="Disordered" evidence="1">
    <location>
        <begin position="318"/>
        <end position="349"/>
    </location>
</feature>
<keyword evidence="2" id="KW-1185">Reference proteome</keyword>
<name>A0A1I7VHV5_LOALO</name>
<dbReference type="GO" id="GO:0003810">
    <property type="term" value="F:protein-glutamine gamma-glutamyltransferase activity"/>
    <property type="evidence" value="ECO:0007669"/>
    <property type="project" value="TreeGrafter"/>
</dbReference>
<feature type="compositionally biased region" description="Low complexity" evidence="1">
    <location>
        <begin position="320"/>
        <end position="329"/>
    </location>
</feature>
<feature type="compositionally biased region" description="Low complexity" evidence="1">
    <location>
        <begin position="89"/>
        <end position="101"/>
    </location>
</feature>
<dbReference type="PANTHER" id="PTHR11590:SF40">
    <property type="entry name" value="HEMOCYTE PROTEIN-GLUTAMINE GAMMA-GLUTAMYLTRANSFERASE-LIKE PROTEIN"/>
    <property type="match status" value="1"/>
</dbReference>
<dbReference type="InterPro" id="IPR013783">
    <property type="entry name" value="Ig-like_fold"/>
</dbReference>
<protein>
    <submittedName>
        <fullName evidence="3">TGc domain-containing protein</fullName>
    </submittedName>
</protein>
<accession>A0A1I7VHV5</accession>
<proteinExistence type="predicted"/>
<organism evidence="2 3">
    <name type="scientific">Loa loa</name>
    <name type="common">Eye worm</name>
    <name type="synonym">Filaria loa</name>
    <dbReference type="NCBI Taxonomy" id="7209"/>
    <lineage>
        <taxon>Eukaryota</taxon>
        <taxon>Metazoa</taxon>
        <taxon>Ecdysozoa</taxon>
        <taxon>Nematoda</taxon>
        <taxon>Chromadorea</taxon>
        <taxon>Rhabditida</taxon>
        <taxon>Spirurina</taxon>
        <taxon>Spiruromorpha</taxon>
        <taxon>Filarioidea</taxon>
        <taxon>Onchocercidae</taxon>
        <taxon>Loa</taxon>
    </lineage>
</organism>
<dbReference type="Gene3D" id="2.60.40.10">
    <property type="entry name" value="Immunoglobulins"/>
    <property type="match status" value="1"/>
</dbReference>
<dbReference type="InterPro" id="IPR038765">
    <property type="entry name" value="Papain-like_cys_pep_sf"/>
</dbReference>
<dbReference type="WBParaSite" id="EN70_2746">
    <property type="protein sequence ID" value="EN70_2746"/>
    <property type="gene ID" value="EN70_2746"/>
</dbReference>
<evidence type="ECO:0000313" key="3">
    <source>
        <dbReference type="WBParaSite" id="EN70_2746"/>
    </source>
</evidence>
<dbReference type="AlphaFoldDB" id="A0A1I7VHV5"/>
<feature type="region of interest" description="Disordered" evidence="1">
    <location>
        <begin position="523"/>
        <end position="553"/>
    </location>
</feature>
<dbReference type="PANTHER" id="PTHR11590">
    <property type="entry name" value="PROTEIN-GLUTAMINE GAMMA-GLUTAMYLTRANSFERASE"/>
    <property type="match status" value="1"/>
</dbReference>
<evidence type="ECO:0000256" key="1">
    <source>
        <dbReference type="SAM" id="MobiDB-lite"/>
    </source>
</evidence>
<dbReference type="InterPro" id="IPR036985">
    <property type="entry name" value="Transglutaminase-like_sf"/>
</dbReference>
<dbReference type="Gene3D" id="3.90.260.10">
    <property type="entry name" value="Transglutaminase-like"/>
    <property type="match status" value="1"/>
</dbReference>
<dbReference type="SUPFAM" id="SSF81296">
    <property type="entry name" value="E set domains"/>
    <property type="match status" value="1"/>
</dbReference>
<reference evidence="3" key="2">
    <citation type="submission" date="2016-11" db="UniProtKB">
        <authorList>
            <consortium name="WormBaseParasite"/>
        </authorList>
    </citation>
    <scope>IDENTIFICATION</scope>
</reference>
<sequence>MFTQNEEQWKETNDLGSSEYRQRITHENICNCNNNLRRYHTSRSLSQDLRKSTDYCAGFNDYMTLYPSNLWYQNDLKRRSRQQYRHSSNDYSNFSNNYSRNQQRYRESRSEGSYKCRKHWDTFDQMVTNGQTDQFVEENFKNHRTVRFIPMTFVSTLPKNDSSNIQIPTTTTTITTTTSTTTITTTTTTTSTATTTTTTTTTSTVSRNIPIDIDNLSKVATNTSYYGPFLARKIRITPAIIPITTRRYRSVHERYSLERKYLRNNESKSDNNLTNVTLSDDKLNNSRIISNTIPKYICNEFDEIPLFMPKNSKAYDQINLSSSSSSSSTMDDKLKKKSLTKEEHHETETGHDTLMEGLALLKEHQKKVEDEKGISGIFENNQINITKKNSEIREYLQEKMQQFAIKKIATYWHKKTLKKRNEIDNKYLKKLNSTKINDHCLYDKYMNENDMIKSQPILTTNIEKTSSNDIINDVCSNKSKFIMEKFSEEGEKLCKIFNEAEMINDKKMDESKNGMISTDTEVKISPKLSPPHSREISSTYPIQPSIESHDRDDDEEFEIIPISKTEKPESNRIRDTILSSATTTTIPVSEESSRQQPSFYNGQKHERITAEVFIRNPTNLKPTIINVSVSDKKAKKPCWMILHTYESPSSDITDKSNITRKKFDKTMVHFGSDNCLNKKSNEMENLTIKNRPETGNNIISTITIPKLKQEIFERNQIKMSTISDSELRSKINLTVKTRLNTSIETTVISEYANDTLANDFQTLVTMKRDEICKIHHTIAFEQLITNDNEQVEIVTPTDIPIGLWKMTIRYDEKSILYTLNLCILFNPWHKEDETYYSNELELDEYILNELAVMRKWHQKDAWLLGQFSAICMNTVLHLLELCLKNNLLKMNELGSASAIVKAIAAAISKFILEVKWNDFQRSNCENEILPSAWTGSKEIMEIYGRMGNRIGYGQSWCYAGLLTSICRCIGIPCRMVTIYNFAPQIEDGALIKLDIIDDMLAEKSKDTV</sequence>
<dbReference type="InterPro" id="IPR014756">
    <property type="entry name" value="Ig_E-set"/>
</dbReference>
<dbReference type="SUPFAM" id="SSF54001">
    <property type="entry name" value="Cysteine proteinases"/>
    <property type="match status" value="1"/>
</dbReference>
<feature type="compositionally biased region" description="Basic and acidic residues" evidence="1">
    <location>
        <begin position="330"/>
        <end position="349"/>
    </location>
</feature>
<dbReference type="STRING" id="7209.A0A1I7VHV5"/>
<feature type="region of interest" description="Disordered" evidence="1">
    <location>
        <begin position="84"/>
        <end position="110"/>
    </location>
</feature>
<dbReference type="InterPro" id="IPR050779">
    <property type="entry name" value="Transglutaminase"/>
</dbReference>
<reference evidence="2" key="1">
    <citation type="submission" date="2012-04" db="EMBL/GenBank/DDBJ databases">
        <title>The Genome Sequence of Loa loa.</title>
        <authorList>
            <consortium name="The Broad Institute Genome Sequencing Platform"/>
            <consortium name="Broad Institute Genome Sequencing Center for Infectious Disease"/>
            <person name="Nutman T.B."/>
            <person name="Fink D.L."/>
            <person name="Russ C."/>
            <person name="Young S."/>
            <person name="Zeng Q."/>
            <person name="Gargeya S."/>
            <person name="Alvarado L."/>
            <person name="Berlin A."/>
            <person name="Chapman S.B."/>
            <person name="Chen Z."/>
            <person name="Freedman E."/>
            <person name="Gellesch M."/>
            <person name="Goldberg J."/>
            <person name="Griggs A."/>
            <person name="Gujja S."/>
            <person name="Heilman E.R."/>
            <person name="Heiman D."/>
            <person name="Howarth C."/>
            <person name="Mehta T."/>
            <person name="Neiman D."/>
            <person name="Pearson M."/>
            <person name="Roberts A."/>
            <person name="Saif S."/>
            <person name="Shea T."/>
            <person name="Shenoy N."/>
            <person name="Sisk P."/>
            <person name="Stolte C."/>
            <person name="Sykes S."/>
            <person name="White J."/>
            <person name="Yandava C."/>
            <person name="Haas B."/>
            <person name="Henn M.R."/>
            <person name="Nusbaum C."/>
            <person name="Birren B."/>
        </authorList>
    </citation>
    <scope>NUCLEOTIDE SEQUENCE [LARGE SCALE GENOMIC DNA]</scope>
</reference>
<evidence type="ECO:0000313" key="2">
    <source>
        <dbReference type="Proteomes" id="UP000095285"/>
    </source>
</evidence>
<feature type="compositionally biased region" description="Polar residues" evidence="1">
    <location>
        <begin position="536"/>
        <end position="546"/>
    </location>
</feature>
<dbReference type="Proteomes" id="UP000095285">
    <property type="component" value="Unassembled WGS sequence"/>
</dbReference>